<reference evidence="2" key="1">
    <citation type="journal article" date="2013" name="Genome Biol.">
        <title>Reference genomes and transcriptomes of Nicotiana sylvestris and Nicotiana tomentosiformis.</title>
        <authorList>
            <person name="Sierro N."/>
            <person name="Battey J.N."/>
            <person name="Ouadi S."/>
            <person name="Bovet L."/>
            <person name="Goepfert S."/>
            <person name="Bakaher N."/>
            <person name="Peitsch M.C."/>
            <person name="Ivanov N.V."/>
        </authorList>
    </citation>
    <scope>NUCLEOTIDE SEQUENCE [LARGE SCALE GENOMIC DNA]</scope>
</reference>
<dbReference type="Pfam" id="PF13966">
    <property type="entry name" value="zf-RVT"/>
    <property type="match status" value="1"/>
</dbReference>
<dbReference type="OrthoDB" id="1254364at2759"/>
<dbReference type="InterPro" id="IPR026960">
    <property type="entry name" value="RVT-Znf"/>
</dbReference>
<evidence type="ECO:0000313" key="3">
    <source>
        <dbReference type="RefSeq" id="XP_009777902.1"/>
    </source>
</evidence>
<gene>
    <name evidence="3" type="primary">LOC104227364</name>
</gene>
<reference evidence="3" key="2">
    <citation type="submission" date="2025-08" db="UniProtKB">
        <authorList>
            <consortium name="RefSeq"/>
        </authorList>
    </citation>
    <scope>IDENTIFICATION</scope>
    <source>
        <tissue evidence="3">Leaf</tissue>
    </source>
</reference>
<dbReference type="Proteomes" id="UP000189701">
    <property type="component" value="Unplaced"/>
</dbReference>
<feature type="domain" description="Reverse transcriptase zinc-binding" evidence="1">
    <location>
        <begin position="101"/>
        <end position="167"/>
    </location>
</feature>
<evidence type="ECO:0000259" key="1">
    <source>
        <dbReference type="Pfam" id="PF13966"/>
    </source>
</evidence>
<dbReference type="PANTHER" id="PTHR33116">
    <property type="entry name" value="REVERSE TRANSCRIPTASE ZINC-BINDING DOMAIN-CONTAINING PROTEIN-RELATED-RELATED"/>
    <property type="match status" value="1"/>
</dbReference>
<dbReference type="PANTHER" id="PTHR33116:SF84">
    <property type="entry name" value="RNA-DIRECTED DNA POLYMERASE"/>
    <property type="match status" value="1"/>
</dbReference>
<evidence type="ECO:0000313" key="2">
    <source>
        <dbReference type="Proteomes" id="UP000189701"/>
    </source>
</evidence>
<organism evidence="2 3">
    <name type="scientific">Nicotiana sylvestris</name>
    <name type="common">Wood tobacco</name>
    <name type="synonym">South American tobacco</name>
    <dbReference type="NCBI Taxonomy" id="4096"/>
    <lineage>
        <taxon>Eukaryota</taxon>
        <taxon>Viridiplantae</taxon>
        <taxon>Streptophyta</taxon>
        <taxon>Embryophyta</taxon>
        <taxon>Tracheophyta</taxon>
        <taxon>Spermatophyta</taxon>
        <taxon>Magnoliopsida</taxon>
        <taxon>eudicotyledons</taxon>
        <taxon>Gunneridae</taxon>
        <taxon>Pentapetalae</taxon>
        <taxon>asterids</taxon>
        <taxon>lamiids</taxon>
        <taxon>Solanales</taxon>
        <taxon>Solanaceae</taxon>
        <taxon>Nicotianoideae</taxon>
        <taxon>Nicotianeae</taxon>
        <taxon>Nicotiana</taxon>
    </lineage>
</organism>
<name>A0A1U7WD45_NICSY</name>
<dbReference type="RefSeq" id="XP_009777902.1">
    <property type="nucleotide sequence ID" value="XM_009779600.1"/>
</dbReference>
<sequence length="174" mass="20428">MALVSWEVLCRPKKYGGLNIKGCKNWNIASVGKLLWQLVTNKEVLWVIWVHGVYMKSCKSIWEHNPPSDCSWYWKKINSLKHNMAQWYNGRTYRLTSNGDYSVSSSYNVMLGQMSRCREMDLIWSRVMLPRHRFVLWLAYQQKMQTKSRLVQLNIPITGDAESCMCELGVIETQ</sequence>
<keyword evidence="2" id="KW-1185">Reference proteome</keyword>
<dbReference type="eggNOG" id="KOG1075">
    <property type="taxonomic scope" value="Eukaryota"/>
</dbReference>
<proteinExistence type="predicted"/>
<accession>A0A1U7WD45</accession>
<protein>
    <submittedName>
        <fullName evidence="3">Uncharacterized protein LOC104227364</fullName>
    </submittedName>
</protein>
<dbReference type="AlphaFoldDB" id="A0A1U7WD45"/>